<evidence type="ECO:0000256" key="1">
    <source>
        <dbReference type="PROSITE-ProRule" id="PRU01005"/>
    </source>
</evidence>
<proteinExistence type="predicted"/>
<dbReference type="AlphaFoldDB" id="A0A7M5XGY2"/>
<feature type="domain" description="ShKT" evidence="3">
    <location>
        <begin position="22"/>
        <end position="53"/>
    </location>
</feature>
<dbReference type="SMART" id="SM00254">
    <property type="entry name" value="ShKT"/>
    <property type="match status" value="1"/>
</dbReference>
<sequence length="131" mass="15229">MNWLTICLVAVTYVIVAKSQVCIDSSRRCVYWSRYCRTSTYVALQCRRTCGRCLIPRPRPVVPSRRCFDIDRRYVCTGGITAIVEDIIIKIDVKKLVVFVEHFQRQEYAWTETRDVLFGQDAINVSSIQDI</sequence>
<dbReference type="Proteomes" id="UP000594262">
    <property type="component" value="Unplaced"/>
</dbReference>
<reference evidence="4" key="1">
    <citation type="submission" date="2021-01" db="UniProtKB">
        <authorList>
            <consortium name="EnsemblMetazoa"/>
        </authorList>
    </citation>
    <scope>IDENTIFICATION</scope>
</reference>
<accession>A0A7M5XGY2</accession>
<name>A0A7M5XGY2_9CNID</name>
<keyword evidence="2" id="KW-0732">Signal</keyword>
<feature type="chain" id="PRO_5029861480" description="ShKT domain-containing protein" evidence="2">
    <location>
        <begin position="20"/>
        <end position="131"/>
    </location>
</feature>
<dbReference type="EnsemblMetazoa" id="CLYHEMT023167.1">
    <property type="protein sequence ID" value="CLYHEMP023167.1"/>
    <property type="gene ID" value="CLYHEMG023167"/>
</dbReference>
<evidence type="ECO:0000256" key="2">
    <source>
        <dbReference type="SAM" id="SignalP"/>
    </source>
</evidence>
<dbReference type="InterPro" id="IPR003582">
    <property type="entry name" value="ShKT_dom"/>
</dbReference>
<evidence type="ECO:0000313" key="5">
    <source>
        <dbReference type="Proteomes" id="UP000594262"/>
    </source>
</evidence>
<comment type="caution">
    <text evidence="1">Lacks conserved residue(s) required for the propagation of feature annotation.</text>
</comment>
<organism evidence="4 5">
    <name type="scientific">Clytia hemisphaerica</name>
    <dbReference type="NCBI Taxonomy" id="252671"/>
    <lineage>
        <taxon>Eukaryota</taxon>
        <taxon>Metazoa</taxon>
        <taxon>Cnidaria</taxon>
        <taxon>Hydrozoa</taxon>
        <taxon>Hydroidolina</taxon>
        <taxon>Leptothecata</taxon>
        <taxon>Obeliida</taxon>
        <taxon>Clytiidae</taxon>
        <taxon>Clytia</taxon>
    </lineage>
</organism>
<protein>
    <recommendedName>
        <fullName evidence="3">ShKT domain-containing protein</fullName>
    </recommendedName>
</protein>
<evidence type="ECO:0000313" key="4">
    <source>
        <dbReference type="EnsemblMetazoa" id="CLYHEMP023167.1"/>
    </source>
</evidence>
<dbReference type="PROSITE" id="PS51670">
    <property type="entry name" value="SHKT"/>
    <property type="match status" value="1"/>
</dbReference>
<evidence type="ECO:0000259" key="3">
    <source>
        <dbReference type="PROSITE" id="PS51670"/>
    </source>
</evidence>
<dbReference type="Pfam" id="PF01549">
    <property type="entry name" value="ShK"/>
    <property type="match status" value="1"/>
</dbReference>
<dbReference type="Gene3D" id="1.10.10.1940">
    <property type="match status" value="1"/>
</dbReference>
<feature type="signal peptide" evidence="2">
    <location>
        <begin position="1"/>
        <end position="19"/>
    </location>
</feature>
<keyword evidence="5" id="KW-1185">Reference proteome</keyword>